<feature type="region of interest" description="Disordered" evidence="1">
    <location>
        <begin position="121"/>
        <end position="173"/>
    </location>
</feature>
<keyword evidence="2" id="KW-0472">Membrane</keyword>
<sequence>MGELSFKDLKAVLDDNTLDLNMRGIEKIPVKALMKLPRATHLDFSTNAIVDLPLSFGKLINLKWLDLKNNPLKSDLQKICGDCGDEKACKLAASAVVRYVKKKNDEQQDLIEKQNELNQRIENDTGLTQEDNSKKRKKRRKQQKKSQSQSQESEKLPEMNDEHKDSYSENRRNLPNKCKKRSFLLSISLAGTVLKLLILLFFGVFLYVSFVNCKRDGGPLIPLSEPFCKDLHILFTKYQNFQITATSAYSECRSIANNVWDNIQRGDYLKDAEELFYYVYGELSGAFFILQKYVNDALFIWFVNH</sequence>
<evidence type="ECO:0000256" key="1">
    <source>
        <dbReference type="SAM" id="MobiDB-lite"/>
    </source>
</evidence>
<proteinExistence type="predicted"/>
<keyword evidence="2" id="KW-0812">Transmembrane</keyword>
<feature type="transmembrane region" description="Helical" evidence="2">
    <location>
        <begin position="182"/>
        <end position="208"/>
    </location>
</feature>
<evidence type="ECO:0000313" key="4">
    <source>
        <dbReference type="WBParaSite" id="SMUV_0000435401-mRNA-1"/>
    </source>
</evidence>
<feature type="compositionally biased region" description="Basic residues" evidence="1">
    <location>
        <begin position="134"/>
        <end position="144"/>
    </location>
</feature>
<evidence type="ECO:0000313" key="3">
    <source>
        <dbReference type="Proteomes" id="UP000046393"/>
    </source>
</evidence>
<keyword evidence="2" id="KW-1133">Transmembrane helix</keyword>
<dbReference type="AlphaFoldDB" id="A0A0N5AIU3"/>
<dbReference type="STRING" id="451379.A0A0N5AIU3"/>
<keyword evidence="3" id="KW-1185">Reference proteome</keyword>
<accession>A0A0N5AIU3</accession>
<feature type="compositionally biased region" description="Basic and acidic residues" evidence="1">
    <location>
        <begin position="152"/>
        <end position="172"/>
    </location>
</feature>
<reference evidence="4" key="1">
    <citation type="submission" date="2017-02" db="UniProtKB">
        <authorList>
            <consortium name="WormBaseParasite"/>
        </authorList>
    </citation>
    <scope>IDENTIFICATION</scope>
</reference>
<dbReference type="Gene3D" id="3.80.10.10">
    <property type="entry name" value="Ribonuclease Inhibitor"/>
    <property type="match status" value="1"/>
</dbReference>
<evidence type="ECO:0000256" key="2">
    <source>
        <dbReference type="SAM" id="Phobius"/>
    </source>
</evidence>
<protein>
    <submittedName>
        <fullName evidence="4">LRRCT domain-containing protein</fullName>
    </submittedName>
</protein>
<dbReference type="WBParaSite" id="SMUV_0000435401-mRNA-1">
    <property type="protein sequence ID" value="SMUV_0000435401-mRNA-1"/>
    <property type="gene ID" value="SMUV_0000435401"/>
</dbReference>
<dbReference type="InterPro" id="IPR032675">
    <property type="entry name" value="LRR_dom_sf"/>
</dbReference>
<dbReference type="Proteomes" id="UP000046393">
    <property type="component" value="Unplaced"/>
</dbReference>
<dbReference type="SUPFAM" id="SSF52058">
    <property type="entry name" value="L domain-like"/>
    <property type="match status" value="1"/>
</dbReference>
<organism evidence="3 4">
    <name type="scientific">Syphacia muris</name>
    <dbReference type="NCBI Taxonomy" id="451379"/>
    <lineage>
        <taxon>Eukaryota</taxon>
        <taxon>Metazoa</taxon>
        <taxon>Ecdysozoa</taxon>
        <taxon>Nematoda</taxon>
        <taxon>Chromadorea</taxon>
        <taxon>Rhabditida</taxon>
        <taxon>Spirurina</taxon>
        <taxon>Oxyuridomorpha</taxon>
        <taxon>Oxyuroidea</taxon>
        <taxon>Oxyuridae</taxon>
        <taxon>Syphacia</taxon>
    </lineage>
</organism>
<name>A0A0N5AIU3_9BILA</name>